<gene>
    <name evidence="1" type="ORF">GGX14DRAFT_569287</name>
</gene>
<name>A0AAD6V9I3_9AGAR</name>
<sequence>MCFTHFKTFKDKDALRQDPVDACRIESPLENLQPGEYANDNRREMCMTTGADFRNLHFDSPEWCENWSKYGAWGIWKITTVSRLFEEKKRKWRVLFG</sequence>
<evidence type="ECO:0000313" key="1">
    <source>
        <dbReference type="EMBL" id="KAJ7204710.1"/>
    </source>
</evidence>
<organism evidence="1 2">
    <name type="scientific">Mycena pura</name>
    <dbReference type="NCBI Taxonomy" id="153505"/>
    <lineage>
        <taxon>Eukaryota</taxon>
        <taxon>Fungi</taxon>
        <taxon>Dikarya</taxon>
        <taxon>Basidiomycota</taxon>
        <taxon>Agaricomycotina</taxon>
        <taxon>Agaricomycetes</taxon>
        <taxon>Agaricomycetidae</taxon>
        <taxon>Agaricales</taxon>
        <taxon>Marasmiineae</taxon>
        <taxon>Mycenaceae</taxon>
        <taxon>Mycena</taxon>
    </lineage>
</organism>
<dbReference type="EMBL" id="JARJCW010000046">
    <property type="protein sequence ID" value="KAJ7204710.1"/>
    <property type="molecule type" value="Genomic_DNA"/>
</dbReference>
<proteinExistence type="predicted"/>
<dbReference type="AlphaFoldDB" id="A0AAD6V9I3"/>
<keyword evidence="2" id="KW-1185">Reference proteome</keyword>
<reference evidence="1" key="1">
    <citation type="submission" date="2023-03" db="EMBL/GenBank/DDBJ databases">
        <title>Massive genome expansion in bonnet fungi (Mycena s.s.) driven by repeated elements and novel gene families across ecological guilds.</title>
        <authorList>
            <consortium name="Lawrence Berkeley National Laboratory"/>
            <person name="Harder C.B."/>
            <person name="Miyauchi S."/>
            <person name="Viragh M."/>
            <person name="Kuo A."/>
            <person name="Thoen E."/>
            <person name="Andreopoulos B."/>
            <person name="Lu D."/>
            <person name="Skrede I."/>
            <person name="Drula E."/>
            <person name="Henrissat B."/>
            <person name="Morin E."/>
            <person name="Kohler A."/>
            <person name="Barry K."/>
            <person name="LaButti K."/>
            <person name="Morin E."/>
            <person name="Salamov A."/>
            <person name="Lipzen A."/>
            <person name="Mereny Z."/>
            <person name="Hegedus B."/>
            <person name="Baldrian P."/>
            <person name="Stursova M."/>
            <person name="Weitz H."/>
            <person name="Taylor A."/>
            <person name="Grigoriev I.V."/>
            <person name="Nagy L.G."/>
            <person name="Martin F."/>
            <person name="Kauserud H."/>
        </authorList>
    </citation>
    <scope>NUCLEOTIDE SEQUENCE</scope>
    <source>
        <strain evidence="1">9144</strain>
    </source>
</reference>
<dbReference type="Proteomes" id="UP001219525">
    <property type="component" value="Unassembled WGS sequence"/>
</dbReference>
<accession>A0AAD6V9I3</accession>
<comment type="caution">
    <text evidence="1">The sequence shown here is derived from an EMBL/GenBank/DDBJ whole genome shotgun (WGS) entry which is preliminary data.</text>
</comment>
<protein>
    <submittedName>
        <fullName evidence="1">Uncharacterized protein</fullName>
    </submittedName>
</protein>
<evidence type="ECO:0000313" key="2">
    <source>
        <dbReference type="Proteomes" id="UP001219525"/>
    </source>
</evidence>